<comment type="function">
    <text evidence="3">Required for maturation of 30S ribosomal subunits.</text>
</comment>
<dbReference type="KEGG" id="cliz:G7Y31_07410"/>
<dbReference type="HAMAP" id="MF_01077">
    <property type="entry name" value="RimP"/>
    <property type="match status" value="1"/>
</dbReference>
<name>A0A7T0KCS6_9CORY</name>
<comment type="similarity">
    <text evidence="3">Belongs to the RimP family.</text>
</comment>
<evidence type="ECO:0000313" key="6">
    <source>
        <dbReference type="Proteomes" id="UP000594681"/>
    </source>
</evidence>
<reference evidence="5 6" key="1">
    <citation type="submission" date="2020-11" db="EMBL/GenBank/DDBJ databases">
        <title>Corynebacterium sp. ZJ-599.</title>
        <authorList>
            <person name="Zhou J."/>
        </authorList>
    </citation>
    <scope>NUCLEOTIDE SEQUENCE [LARGE SCALE GENOMIC DNA]</scope>
    <source>
        <strain evidence="5 6">ZJ-599</strain>
    </source>
</reference>
<dbReference type="PANTHER" id="PTHR33867">
    <property type="entry name" value="RIBOSOME MATURATION FACTOR RIMP"/>
    <property type="match status" value="1"/>
</dbReference>
<gene>
    <name evidence="3 5" type="primary">rimP</name>
    <name evidence="5" type="ORF">G7Y31_07410</name>
</gene>
<dbReference type="AlphaFoldDB" id="A0A7T0KCS6"/>
<proteinExistence type="inferred from homology"/>
<dbReference type="Gene3D" id="3.30.300.70">
    <property type="entry name" value="RimP-like superfamily, N-terminal"/>
    <property type="match status" value="1"/>
</dbReference>
<dbReference type="SUPFAM" id="SSF75420">
    <property type="entry name" value="YhbC-like, N-terminal domain"/>
    <property type="match status" value="1"/>
</dbReference>
<dbReference type="InterPro" id="IPR028989">
    <property type="entry name" value="RimP_N"/>
</dbReference>
<dbReference type="NCBIfam" id="NF000930">
    <property type="entry name" value="PRK00092.2-2"/>
    <property type="match status" value="1"/>
</dbReference>
<evidence type="ECO:0000259" key="4">
    <source>
        <dbReference type="Pfam" id="PF02576"/>
    </source>
</evidence>
<keyword evidence="1 3" id="KW-0963">Cytoplasm</keyword>
<protein>
    <recommendedName>
        <fullName evidence="3">Ribosome maturation factor RimP</fullName>
    </recommendedName>
</protein>
<keyword evidence="2 3" id="KW-0690">Ribosome biogenesis</keyword>
<evidence type="ECO:0000256" key="2">
    <source>
        <dbReference type="ARBA" id="ARBA00022517"/>
    </source>
</evidence>
<dbReference type="Proteomes" id="UP000594681">
    <property type="component" value="Chromosome"/>
</dbReference>
<evidence type="ECO:0000256" key="3">
    <source>
        <dbReference type="HAMAP-Rule" id="MF_01077"/>
    </source>
</evidence>
<evidence type="ECO:0000313" key="5">
    <source>
        <dbReference type="EMBL" id="QPK78398.1"/>
    </source>
</evidence>
<comment type="subcellular location">
    <subcellularLocation>
        <location evidence="3">Cytoplasm</location>
    </subcellularLocation>
</comment>
<dbReference type="InterPro" id="IPR035956">
    <property type="entry name" value="RimP_N_sf"/>
</dbReference>
<feature type="domain" description="Ribosome maturation factor RimP N-terminal" evidence="4">
    <location>
        <begin position="13"/>
        <end position="89"/>
    </location>
</feature>
<dbReference type="GO" id="GO:0000028">
    <property type="term" value="P:ribosomal small subunit assembly"/>
    <property type="evidence" value="ECO:0007669"/>
    <property type="project" value="TreeGrafter"/>
</dbReference>
<dbReference type="EMBL" id="CP064954">
    <property type="protein sequence ID" value="QPK78398.1"/>
    <property type="molecule type" value="Genomic_DNA"/>
</dbReference>
<keyword evidence="6" id="KW-1185">Reference proteome</keyword>
<dbReference type="Pfam" id="PF02576">
    <property type="entry name" value="RimP_N"/>
    <property type="match status" value="1"/>
</dbReference>
<dbReference type="GO" id="GO:0005829">
    <property type="term" value="C:cytosol"/>
    <property type="evidence" value="ECO:0007669"/>
    <property type="project" value="TreeGrafter"/>
</dbReference>
<dbReference type="RefSeq" id="WP_165006728.1">
    <property type="nucleotide sequence ID" value="NZ_CP064954.1"/>
</dbReference>
<evidence type="ECO:0000256" key="1">
    <source>
        <dbReference type="ARBA" id="ARBA00022490"/>
    </source>
</evidence>
<organism evidence="5 6">
    <name type="scientific">Corynebacterium lizhenjunii</name>
    <dbReference type="NCBI Taxonomy" id="2709394"/>
    <lineage>
        <taxon>Bacteria</taxon>
        <taxon>Bacillati</taxon>
        <taxon>Actinomycetota</taxon>
        <taxon>Actinomycetes</taxon>
        <taxon>Mycobacteriales</taxon>
        <taxon>Corynebacteriaceae</taxon>
        <taxon>Corynebacterium</taxon>
    </lineage>
</organism>
<dbReference type="PANTHER" id="PTHR33867:SF1">
    <property type="entry name" value="RIBOSOME MATURATION FACTOR RIMP"/>
    <property type="match status" value="1"/>
</dbReference>
<accession>A0A7T0KCS6</accession>
<dbReference type="GO" id="GO:0006412">
    <property type="term" value="P:translation"/>
    <property type="evidence" value="ECO:0007669"/>
    <property type="project" value="TreeGrafter"/>
</dbReference>
<sequence>MAFPTTEALLPHVEPVAAAHGLDVEHIKATPAGKKSQVIIRVDGDARPTSDQLEQLSGQLSELFDQLESTGVLSFGAGYTLEVSTPGVDLPLTQPRHFRRNQGRLVRLGERRVRLGALSPAEDEVILIATNGKRLELSVERVENCAGAVVEIEFSTPSQSELDAVGYTFAQGAEVAQARG</sequence>
<dbReference type="InterPro" id="IPR003728">
    <property type="entry name" value="Ribosome_maturation_RimP"/>
</dbReference>